<proteinExistence type="predicted"/>
<keyword evidence="1" id="KW-1133">Transmembrane helix</keyword>
<dbReference type="OrthoDB" id="3665898at2"/>
<evidence type="ECO:0000256" key="1">
    <source>
        <dbReference type="SAM" id="Phobius"/>
    </source>
</evidence>
<evidence type="ECO:0000313" key="2">
    <source>
        <dbReference type="EMBL" id="OPC83786.1"/>
    </source>
</evidence>
<sequence length="483" mass="51124">MTLFRLEVRRLAAHPLPWLSAIAAPALQLNDVHDRAPDLTVESVQLAGYGLLIAACVLFATNTAAARDRRHGTTEAFDALPCRPEARSRAVALAGMVVGALLAAAACGVYLVVRHAQGNVAGRLDPFEPLALVAATALAAVLGVVLARWLPSVIAAPIVVVVIALATLLNRNRPELGFGGFGAWFLPIVLRQRPDWPSRPSALHLLYLVAAAVACGALALLRHGRRPGRSAVFGVALAVAVTAGAVATARAEDPSTIPPGRGPRPGVTAVDHRVRAHWFGPDAQRCEVRDGVTYCAFRDYTAWIPLWAHAVGPVAAGLPAAARDRLPVVRQVTGTWSWFVDWPPHSVRTGLVWVRSPAYRTMLAGGFAAEATGLGTEGCDARGQARTVIALWLLGRAGYPIDPRPVRMDLIPGWTVGRSNPLGRGYGQAEVTYARRLLADPGARERIGAHWDALMTAPLAEALPLLGLTADIPIPAAGEQPCA</sequence>
<feature type="transmembrane region" description="Helical" evidence="1">
    <location>
        <begin position="47"/>
        <end position="65"/>
    </location>
</feature>
<feature type="transmembrane region" description="Helical" evidence="1">
    <location>
        <begin position="202"/>
        <end position="221"/>
    </location>
</feature>
<feature type="transmembrane region" description="Helical" evidence="1">
    <location>
        <begin position="133"/>
        <end position="166"/>
    </location>
</feature>
<dbReference type="RefSeq" id="WP_078978082.1">
    <property type="nucleotide sequence ID" value="NZ_MWQN01000001.1"/>
</dbReference>
<protein>
    <submittedName>
        <fullName evidence="2">Uncharacterized protein</fullName>
    </submittedName>
</protein>
<comment type="caution">
    <text evidence="2">The sequence shown here is derived from an EMBL/GenBank/DDBJ whole genome shotgun (WGS) entry which is preliminary data.</text>
</comment>
<feature type="transmembrane region" description="Helical" evidence="1">
    <location>
        <begin position="90"/>
        <end position="113"/>
    </location>
</feature>
<name>A0A1T3P3X1_9ACTN</name>
<gene>
    <name evidence="2" type="ORF">B4N89_25135</name>
</gene>
<keyword evidence="1" id="KW-0472">Membrane</keyword>
<evidence type="ECO:0000313" key="3">
    <source>
        <dbReference type="Proteomes" id="UP000190037"/>
    </source>
</evidence>
<dbReference type="AlphaFoldDB" id="A0A1T3P3X1"/>
<reference evidence="2 3" key="1">
    <citation type="submission" date="2017-03" db="EMBL/GenBank/DDBJ databases">
        <title>Draft genome sequence of Streptomyces scabrisporus NF3, endophyte isolated from Amphipterygium adstringens.</title>
        <authorList>
            <person name="Vazquez M."/>
            <person name="Ceapa C.D."/>
            <person name="Rodriguez Luna D."/>
            <person name="Sanchez Esquivel S."/>
        </authorList>
    </citation>
    <scope>NUCLEOTIDE SEQUENCE [LARGE SCALE GENOMIC DNA]</scope>
    <source>
        <strain evidence="2 3">NF3</strain>
    </source>
</reference>
<keyword evidence="1" id="KW-0812">Transmembrane</keyword>
<dbReference type="EMBL" id="MWQN01000001">
    <property type="protein sequence ID" value="OPC83786.1"/>
    <property type="molecule type" value="Genomic_DNA"/>
</dbReference>
<accession>A0A1T3P3X1</accession>
<dbReference type="STRING" id="159449.B4N89_25135"/>
<dbReference type="Proteomes" id="UP000190037">
    <property type="component" value="Unassembled WGS sequence"/>
</dbReference>
<feature type="transmembrane region" description="Helical" evidence="1">
    <location>
        <begin position="230"/>
        <end position="249"/>
    </location>
</feature>
<organism evidence="2 3">
    <name type="scientific">Embleya scabrispora</name>
    <dbReference type="NCBI Taxonomy" id="159449"/>
    <lineage>
        <taxon>Bacteria</taxon>
        <taxon>Bacillati</taxon>
        <taxon>Actinomycetota</taxon>
        <taxon>Actinomycetes</taxon>
        <taxon>Kitasatosporales</taxon>
        <taxon>Streptomycetaceae</taxon>
        <taxon>Embleya</taxon>
    </lineage>
</organism>
<keyword evidence="3" id="KW-1185">Reference proteome</keyword>